<keyword evidence="16 18" id="KW-0368">Histidine biosynthesis</keyword>
<dbReference type="EC" id="2.4.2.17" evidence="6 18"/>
<dbReference type="KEGG" id="mbd:MEBOL_006184"/>
<dbReference type="InterPro" id="IPR011322">
    <property type="entry name" value="N-reg_PII-like_a/b"/>
</dbReference>
<evidence type="ECO:0000313" key="21">
    <source>
        <dbReference type="EMBL" id="ATB32695.1"/>
    </source>
</evidence>
<dbReference type="GO" id="GO:0005737">
    <property type="term" value="C:cytoplasm"/>
    <property type="evidence" value="ECO:0007669"/>
    <property type="project" value="UniProtKB-SubCell"/>
</dbReference>
<dbReference type="OrthoDB" id="9801867at2"/>
<gene>
    <name evidence="18" type="primary">hisG</name>
    <name evidence="21" type="ORF">MEBOL_006184</name>
</gene>
<keyword evidence="14 18" id="KW-0067">ATP-binding</keyword>
<evidence type="ECO:0000259" key="20">
    <source>
        <dbReference type="Pfam" id="PF08029"/>
    </source>
</evidence>
<evidence type="ECO:0000256" key="10">
    <source>
        <dbReference type="ARBA" id="ARBA00022676"/>
    </source>
</evidence>
<dbReference type="GO" id="GO:0000287">
    <property type="term" value="F:magnesium ion binding"/>
    <property type="evidence" value="ECO:0007669"/>
    <property type="project" value="UniProtKB-UniRule"/>
</dbReference>
<reference evidence="21 22" key="1">
    <citation type="submission" date="2017-06" db="EMBL/GenBank/DDBJ databases">
        <authorList>
            <person name="Kim H.J."/>
            <person name="Triplett B.A."/>
        </authorList>
    </citation>
    <scope>NUCLEOTIDE SEQUENCE [LARGE SCALE GENOMIC DNA]</scope>
    <source>
        <strain evidence="21 22">DSM 14713</strain>
    </source>
</reference>
<evidence type="ECO:0000313" key="22">
    <source>
        <dbReference type="Proteomes" id="UP000217289"/>
    </source>
</evidence>
<comment type="similarity">
    <text evidence="5 18">Belongs to the ATP phosphoribosyltransferase family. Long subfamily.</text>
</comment>
<dbReference type="Gene3D" id="3.30.70.120">
    <property type="match status" value="1"/>
</dbReference>
<keyword evidence="13 18" id="KW-0547">Nucleotide-binding</keyword>
<dbReference type="RefSeq" id="WP_095980849.1">
    <property type="nucleotide sequence ID" value="NZ_CP022163.1"/>
</dbReference>
<dbReference type="NCBIfam" id="TIGR00070">
    <property type="entry name" value="hisG"/>
    <property type="match status" value="1"/>
</dbReference>
<evidence type="ECO:0000256" key="1">
    <source>
        <dbReference type="ARBA" id="ARBA00000915"/>
    </source>
</evidence>
<dbReference type="PANTHER" id="PTHR21403">
    <property type="entry name" value="ATP PHOSPHORIBOSYLTRANSFERASE ATP-PRTASE"/>
    <property type="match status" value="1"/>
</dbReference>
<evidence type="ECO:0000256" key="4">
    <source>
        <dbReference type="ARBA" id="ARBA00004667"/>
    </source>
</evidence>
<dbReference type="Gene3D" id="3.40.190.10">
    <property type="entry name" value="Periplasmic binding protein-like II"/>
    <property type="match status" value="2"/>
</dbReference>
<evidence type="ECO:0000256" key="15">
    <source>
        <dbReference type="ARBA" id="ARBA00022842"/>
    </source>
</evidence>
<dbReference type="GO" id="GO:0003879">
    <property type="term" value="F:ATP phosphoribosyltransferase activity"/>
    <property type="evidence" value="ECO:0007669"/>
    <property type="project" value="UniProtKB-UniRule"/>
</dbReference>
<dbReference type="PANTHER" id="PTHR21403:SF10">
    <property type="entry name" value="ATP PHOSPHORIBOSYLTRANSFERASE"/>
    <property type="match status" value="1"/>
</dbReference>
<dbReference type="GO" id="GO:0005524">
    <property type="term" value="F:ATP binding"/>
    <property type="evidence" value="ECO:0007669"/>
    <property type="project" value="UniProtKB-KW"/>
</dbReference>
<evidence type="ECO:0000256" key="16">
    <source>
        <dbReference type="ARBA" id="ARBA00023102"/>
    </source>
</evidence>
<dbReference type="EMBL" id="CP022163">
    <property type="protein sequence ID" value="ATB32695.1"/>
    <property type="molecule type" value="Genomic_DNA"/>
</dbReference>
<dbReference type="GO" id="GO:0000105">
    <property type="term" value="P:L-histidine biosynthetic process"/>
    <property type="evidence" value="ECO:0007669"/>
    <property type="project" value="UniProtKB-UniRule"/>
</dbReference>
<dbReference type="InterPro" id="IPR001348">
    <property type="entry name" value="ATP_PRibTrfase_HisG"/>
</dbReference>
<comment type="subcellular location">
    <subcellularLocation>
        <location evidence="3 18">Cytoplasm</location>
    </subcellularLocation>
</comment>
<evidence type="ECO:0000256" key="14">
    <source>
        <dbReference type="ARBA" id="ARBA00022840"/>
    </source>
</evidence>
<comment type="pathway">
    <text evidence="4 18">Amino-acid biosynthesis; L-histidine biosynthesis; L-histidine from 5-phospho-alpha-D-ribose 1-diphosphate: step 1/9.</text>
</comment>
<evidence type="ECO:0000256" key="9">
    <source>
        <dbReference type="ARBA" id="ARBA00022605"/>
    </source>
</evidence>
<evidence type="ECO:0000256" key="18">
    <source>
        <dbReference type="HAMAP-Rule" id="MF_00079"/>
    </source>
</evidence>
<dbReference type="InterPro" id="IPR020621">
    <property type="entry name" value="ATP-PRT_HisG_long"/>
</dbReference>
<protein>
    <recommendedName>
        <fullName evidence="7 18">ATP phosphoribosyltransferase</fullName>
        <shortName evidence="18">ATP-PRT</shortName>
        <shortName evidence="18">ATP-PRTase</shortName>
        <ecNumber evidence="6 18">2.4.2.17</ecNumber>
    </recommendedName>
</protein>
<name>A0A250ILR2_9BACT</name>
<feature type="domain" description="Histidine biosynthesis HisG C-terminal" evidence="20">
    <location>
        <begin position="209"/>
        <end position="281"/>
    </location>
</feature>
<comment type="activity regulation">
    <text evidence="18">Feedback inhibited by histidine.</text>
</comment>
<keyword evidence="12 18" id="KW-0479">Metal-binding</keyword>
<evidence type="ECO:0000256" key="6">
    <source>
        <dbReference type="ARBA" id="ARBA00011946"/>
    </source>
</evidence>
<feature type="domain" description="ATP phosphoribosyltransferase catalytic" evidence="19">
    <location>
        <begin position="49"/>
        <end position="203"/>
    </location>
</feature>
<comment type="catalytic activity">
    <reaction evidence="1 18">
        <text>1-(5-phospho-beta-D-ribosyl)-ATP + diphosphate = 5-phospho-alpha-D-ribose 1-diphosphate + ATP</text>
        <dbReference type="Rhea" id="RHEA:18473"/>
        <dbReference type="ChEBI" id="CHEBI:30616"/>
        <dbReference type="ChEBI" id="CHEBI:33019"/>
        <dbReference type="ChEBI" id="CHEBI:58017"/>
        <dbReference type="ChEBI" id="CHEBI:73183"/>
        <dbReference type="EC" id="2.4.2.17"/>
    </reaction>
</comment>
<dbReference type="InterPro" id="IPR015867">
    <property type="entry name" value="N-reg_PII/ATP_PRibTrfase_C"/>
</dbReference>
<dbReference type="AlphaFoldDB" id="A0A250ILR2"/>
<dbReference type="PROSITE" id="PS01316">
    <property type="entry name" value="ATP_P_PHORIBOSYLTR"/>
    <property type="match status" value="1"/>
</dbReference>
<dbReference type="NCBIfam" id="TIGR03455">
    <property type="entry name" value="HisG_C-term"/>
    <property type="match status" value="1"/>
</dbReference>
<dbReference type="Pfam" id="PF01634">
    <property type="entry name" value="HisG"/>
    <property type="match status" value="1"/>
</dbReference>
<dbReference type="InterPro" id="IPR013820">
    <property type="entry name" value="ATP_PRibTrfase_cat"/>
</dbReference>
<proteinExistence type="inferred from homology"/>
<evidence type="ECO:0000256" key="3">
    <source>
        <dbReference type="ARBA" id="ARBA00004496"/>
    </source>
</evidence>
<keyword evidence="9 18" id="KW-0028">Amino-acid biosynthesis</keyword>
<accession>A0A250ILR2</accession>
<keyword evidence="15 18" id="KW-0460">Magnesium</keyword>
<evidence type="ECO:0000256" key="2">
    <source>
        <dbReference type="ARBA" id="ARBA00001946"/>
    </source>
</evidence>
<evidence type="ECO:0000256" key="5">
    <source>
        <dbReference type="ARBA" id="ARBA00007955"/>
    </source>
</evidence>
<dbReference type="UniPathway" id="UPA00031">
    <property type="reaction ID" value="UER00006"/>
</dbReference>
<evidence type="ECO:0000256" key="11">
    <source>
        <dbReference type="ARBA" id="ARBA00022679"/>
    </source>
</evidence>
<evidence type="ECO:0000256" key="7">
    <source>
        <dbReference type="ARBA" id="ARBA00020998"/>
    </source>
</evidence>
<dbReference type="Proteomes" id="UP000217289">
    <property type="component" value="Chromosome"/>
</dbReference>
<keyword evidence="8 18" id="KW-0963">Cytoplasm</keyword>
<dbReference type="InterPro" id="IPR018198">
    <property type="entry name" value="ATP_PRibTrfase_CS"/>
</dbReference>
<dbReference type="SUPFAM" id="SSF54913">
    <property type="entry name" value="GlnB-like"/>
    <property type="match status" value="1"/>
</dbReference>
<dbReference type="Pfam" id="PF08029">
    <property type="entry name" value="HisG_C"/>
    <property type="match status" value="1"/>
</dbReference>
<dbReference type="SUPFAM" id="SSF53850">
    <property type="entry name" value="Periplasmic binding protein-like II"/>
    <property type="match status" value="1"/>
</dbReference>
<evidence type="ECO:0000259" key="19">
    <source>
        <dbReference type="Pfam" id="PF01634"/>
    </source>
</evidence>
<keyword evidence="22" id="KW-1185">Reference proteome</keyword>
<sequence>MLKIALPNKGRLSDEVRELFNDAGLEVRVRGERALTASLGGEFEAIFVRAQDIPEFVADGAADAGVTGWDLVCESGRDLELLMDLEFGKCRLVVAAREESGIQKLEDIRDGVRVASSFTRLTQDFFTRRGQKVTVVPVSGATEIAPHLGIADIIVDLTSTGSTLKMNGLREVDTIVQSSARLIARKGHSPEAAARLEELRQALGSVLAARGKRYLMANVPRGVLPSVREVLPGLNGPTVVEVQGGDFVAVHSVVPARNIYRTINALRALGCQGILVTRIERLMP</sequence>
<evidence type="ECO:0000256" key="8">
    <source>
        <dbReference type="ARBA" id="ARBA00022490"/>
    </source>
</evidence>
<comment type="function">
    <text evidence="17 18">Catalyzes the condensation of ATP and 5-phosphoribose 1-diphosphate to form N'-(5'-phosphoribosyl)-ATP (PR-ATP). Has a crucial role in the pathway because the rate of histidine biosynthesis seems to be controlled primarily by regulation of HisG enzymatic activity.</text>
</comment>
<dbReference type="FunFam" id="3.30.70.120:FF:000002">
    <property type="entry name" value="ATP phosphoribosyltransferase"/>
    <property type="match status" value="1"/>
</dbReference>
<evidence type="ECO:0000256" key="12">
    <source>
        <dbReference type="ARBA" id="ARBA00022723"/>
    </source>
</evidence>
<evidence type="ECO:0000256" key="13">
    <source>
        <dbReference type="ARBA" id="ARBA00022741"/>
    </source>
</evidence>
<organism evidence="21 22">
    <name type="scientific">Melittangium boletus DSM 14713</name>
    <dbReference type="NCBI Taxonomy" id="1294270"/>
    <lineage>
        <taxon>Bacteria</taxon>
        <taxon>Pseudomonadati</taxon>
        <taxon>Myxococcota</taxon>
        <taxon>Myxococcia</taxon>
        <taxon>Myxococcales</taxon>
        <taxon>Cystobacterineae</taxon>
        <taxon>Archangiaceae</taxon>
        <taxon>Melittangium</taxon>
    </lineage>
</organism>
<keyword evidence="10 18" id="KW-0328">Glycosyltransferase</keyword>
<keyword evidence="11 18" id="KW-0808">Transferase</keyword>
<evidence type="ECO:0000256" key="17">
    <source>
        <dbReference type="ARBA" id="ARBA00024861"/>
    </source>
</evidence>
<dbReference type="HAMAP" id="MF_00079">
    <property type="entry name" value="HisG_Long"/>
    <property type="match status" value="1"/>
</dbReference>
<comment type="cofactor">
    <cofactor evidence="2 18">
        <name>Mg(2+)</name>
        <dbReference type="ChEBI" id="CHEBI:18420"/>
    </cofactor>
</comment>
<dbReference type="InterPro" id="IPR013115">
    <property type="entry name" value="HisG_C"/>
</dbReference>